<dbReference type="PROSITE" id="PS00175">
    <property type="entry name" value="PG_MUTASE"/>
    <property type="match status" value="1"/>
</dbReference>
<dbReference type="Gene3D" id="3.40.50.1240">
    <property type="entry name" value="Phosphoglycerate mutase-like"/>
    <property type="match status" value="1"/>
</dbReference>
<dbReference type="Proteomes" id="UP000707138">
    <property type="component" value="Unassembled WGS sequence"/>
</dbReference>
<evidence type="ECO:0000313" key="5">
    <source>
        <dbReference type="EMBL" id="MBM6912730.1"/>
    </source>
</evidence>
<dbReference type="Pfam" id="PF00300">
    <property type="entry name" value="His_Phos_1"/>
    <property type="match status" value="1"/>
</dbReference>
<dbReference type="InterPro" id="IPR005952">
    <property type="entry name" value="Phosphogly_mut1"/>
</dbReference>
<evidence type="ECO:0000313" key="6">
    <source>
        <dbReference type="Proteomes" id="UP000707138"/>
    </source>
</evidence>
<keyword evidence="6" id="KW-1185">Reference proteome</keyword>
<dbReference type="EMBL" id="JACJLA010000008">
    <property type="protein sequence ID" value="MBM6912730.1"/>
    <property type="molecule type" value="Genomic_DNA"/>
</dbReference>
<dbReference type="InterPro" id="IPR001345">
    <property type="entry name" value="PG/BPGM_mutase_AS"/>
</dbReference>
<evidence type="ECO:0000256" key="3">
    <source>
        <dbReference type="ARBA" id="ARBA00023152"/>
    </source>
</evidence>
<evidence type="ECO:0000256" key="1">
    <source>
        <dbReference type="ARBA" id="ARBA00006717"/>
    </source>
</evidence>
<organism evidence="5 6">
    <name type="scientific">Veillonella magna</name>
    <dbReference type="NCBI Taxonomy" id="464322"/>
    <lineage>
        <taxon>Bacteria</taxon>
        <taxon>Bacillati</taxon>
        <taxon>Bacillota</taxon>
        <taxon>Negativicutes</taxon>
        <taxon>Veillonellales</taxon>
        <taxon>Veillonellaceae</taxon>
        <taxon>Veillonella</taxon>
    </lineage>
</organism>
<dbReference type="RefSeq" id="WP_205087796.1">
    <property type="nucleotide sequence ID" value="NZ_JACJLA010000008.1"/>
</dbReference>
<comment type="similarity">
    <text evidence="1">Belongs to the phosphoglycerate mutase family. BPG-dependent PGAM subfamily.</text>
</comment>
<name>A0ABS2GHD3_9FIRM</name>
<evidence type="ECO:0000256" key="2">
    <source>
        <dbReference type="ARBA" id="ARBA00012028"/>
    </source>
</evidence>
<dbReference type="EC" id="5.4.2.11" evidence="2"/>
<accession>A0ABS2GHD3</accession>
<comment type="caution">
    <text evidence="5">The sequence shown here is derived from an EMBL/GenBank/DDBJ whole genome shotgun (WGS) entry which is preliminary data.</text>
</comment>
<keyword evidence="3" id="KW-0324">Glycolysis</keyword>
<dbReference type="CDD" id="cd07067">
    <property type="entry name" value="HP_PGM_like"/>
    <property type="match status" value="1"/>
</dbReference>
<evidence type="ECO:0000256" key="4">
    <source>
        <dbReference type="ARBA" id="ARBA00023235"/>
    </source>
</evidence>
<sequence>MLRIILVRHGETKWNIEGRFQGQVDTELSERGIAQGQRAAIALAEVPIDAAVASPLQRSYLTCKMAADKHGIAVHKDDRLLEISHGLWEGKLADDVAKTYGHELALWRTEPEKVTMPEGESLEDVRIRVRAAFDEYTRTYDGQTLLVCAHDAVNKAIICDCMGLSVAHFWHIKQDNACINVLEYDEGMWRIVTLNATAHMGYLISGIEQKGL</sequence>
<dbReference type="InterPro" id="IPR013078">
    <property type="entry name" value="His_Pase_superF_clade-1"/>
</dbReference>
<keyword evidence="4" id="KW-0413">Isomerase</keyword>
<dbReference type="InterPro" id="IPR029033">
    <property type="entry name" value="His_PPase_superfam"/>
</dbReference>
<gene>
    <name evidence="5" type="ORF">H6A01_05260</name>
</gene>
<dbReference type="SMART" id="SM00855">
    <property type="entry name" value="PGAM"/>
    <property type="match status" value="1"/>
</dbReference>
<protein>
    <recommendedName>
        <fullName evidence="2">phosphoglycerate mutase (2,3-diphosphoglycerate-dependent)</fullName>
        <ecNumber evidence="2">5.4.2.11</ecNumber>
    </recommendedName>
</protein>
<dbReference type="SUPFAM" id="SSF53254">
    <property type="entry name" value="Phosphoglycerate mutase-like"/>
    <property type="match status" value="1"/>
</dbReference>
<reference evidence="5 6" key="1">
    <citation type="journal article" date="2021" name="Sci. Rep.">
        <title>The distribution of antibiotic resistance genes in chicken gut microbiota commensals.</title>
        <authorList>
            <person name="Juricova H."/>
            <person name="Matiasovicova J."/>
            <person name="Kubasova T."/>
            <person name="Cejkova D."/>
            <person name="Rychlik I."/>
        </authorList>
    </citation>
    <scope>NUCLEOTIDE SEQUENCE [LARGE SCALE GENOMIC DNA]</scope>
    <source>
        <strain evidence="5 6">An537</strain>
    </source>
</reference>
<dbReference type="PANTHER" id="PTHR11931">
    <property type="entry name" value="PHOSPHOGLYCERATE MUTASE"/>
    <property type="match status" value="1"/>
</dbReference>
<proteinExistence type="inferred from homology"/>